<gene>
    <name evidence="1" type="ORF">ATANTOWER_011240</name>
</gene>
<evidence type="ECO:0000313" key="2">
    <source>
        <dbReference type="Proteomes" id="UP001345963"/>
    </source>
</evidence>
<protein>
    <submittedName>
        <fullName evidence="1">Uncharacterized protein</fullName>
    </submittedName>
</protein>
<comment type="caution">
    <text evidence="1">The sequence shown here is derived from an EMBL/GenBank/DDBJ whole genome shotgun (WGS) entry which is preliminary data.</text>
</comment>
<evidence type="ECO:0000313" key="1">
    <source>
        <dbReference type="EMBL" id="MED6255544.1"/>
    </source>
</evidence>
<reference evidence="1 2" key="1">
    <citation type="submission" date="2021-07" db="EMBL/GenBank/DDBJ databases">
        <authorList>
            <person name="Palmer J.M."/>
        </authorList>
    </citation>
    <scope>NUCLEOTIDE SEQUENCE [LARGE SCALE GENOMIC DNA]</scope>
    <source>
        <strain evidence="1 2">AT_MEX2019</strain>
        <tissue evidence="1">Muscle</tissue>
    </source>
</reference>
<dbReference type="Proteomes" id="UP001345963">
    <property type="component" value="Unassembled WGS sequence"/>
</dbReference>
<sequence length="140" mass="15562">MQQKKEGSIMAPEKHPEICKSYRQRGRVFPTISVARIQAGVGFYLTPLNAARPRPLRFFDVTGACLLTCTEECSSGSPRPPPLLRSNLSAREPRRQTAIQPLTVLLLPPLSGVWSPLPPSESRPLLFHLRGLLHGPAREF</sequence>
<organism evidence="1 2">
    <name type="scientific">Ataeniobius toweri</name>
    <dbReference type="NCBI Taxonomy" id="208326"/>
    <lineage>
        <taxon>Eukaryota</taxon>
        <taxon>Metazoa</taxon>
        <taxon>Chordata</taxon>
        <taxon>Craniata</taxon>
        <taxon>Vertebrata</taxon>
        <taxon>Euteleostomi</taxon>
        <taxon>Actinopterygii</taxon>
        <taxon>Neopterygii</taxon>
        <taxon>Teleostei</taxon>
        <taxon>Neoteleostei</taxon>
        <taxon>Acanthomorphata</taxon>
        <taxon>Ovalentaria</taxon>
        <taxon>Atherinomorphae</taxon>
        <taxon>Cyprinodontiformes</taxon>
        <taxon>Goodeidae</taxon>
        <taxon>Ataeniobius</taxon>
    </lineage>
</organism>
<accession>A0ABU7BYX6</accession>
<dbReference type="EMBL" id="JAHUTI010071291">
    <property type="protein sequence ID" value="MED6255544.1"/>
    <property type="molecule type" value="Genomic_DNA"/>
</dbReference>
<keyword evidence="2" id="KW-1185">Reference proteome</keyword>
<name>A0ABU7BYX6_9TELE</name>
<proteinExistence type="predicted"/>